<dbReference type="GO" id="GO:0005524">
    <property type="term" value="F:ATP binding"/>
    <property type="evidence" value="ECO:0007669"/>
    <property type="project" value="UniProtKB-KW"/>
</dbReference>
<dbReference type="EMBL" id="JANTQA010000072">
    <property type="protein sequence ID" value="KAJ3424364.1"/>
    <property type="molecule type" value="Genomic_DNA"/>
</dbReference>
<comment type="caution">
    <text evidence="4">The sequence shown here is derived from an EMBL/GenBank/DDBJ whole genome shotgun (WGS) entry which is preliminary data.</text>
</comment>
<dbReference type="InterPro" id="IPR000873">
    <property type="entry name" value="AMP-dep_synth/lig_dom"/>
</dbReference>
<organism evidence="4 6">
    <name type="scientific">Anaeramoeba flamelloides</name>
    <dbReference type="NCBI Taxonomy" id="1746091"/>
    <lineage>
        <taxon>Eukaryota</taxon>
        <taxon>Metamonada</taxon>
        <taxon>Anaeramoebidae</taxon>
        <taxon>Anaeramoeba</taxon>
    </lineage>
</organism>
<dbReference type="PANTHER" id="PTHR43272">
    <property type="entry name" value="LONG-CHAIN-FATTY-ACID--COA LIGASE"/>
    <property type="match status" value="1"/>
</dbReference>
<proteinExistence type="predicted"/>
<keyword evidence="1" id="KW-0547">Nucleotide-binding</keyword>
<evidence type="ECO:0000313" key="5">
    <source>
        <dbReference type="EMBL" id="KAJ6227885.1"/>
    </source>
</evidence>
<evidence type="ECO:0000313" key="6">
    <source>
        <dbReference type="Proteomes" id="UP001146793"/>
    </source>
</evidence>
<dbReference type="InterPro" id="IPR042099">
    <property type="entry name" value="ANL_N_sf"/>
</dbReference>
<evidence type="ECO:0000256" key="1">
    <source>
        <dbReference type="ARBA" id="ARBA00022741"/>
    </source>
</evidence>
<dbReference type="GO" id="GO:0004467">
    <property type="term" value="F:long-chain fatty acid-CoA ligase activity"/>
    <property type="evidence" value="ECO:0007669"/>
    <property type="project" value="TreeGrafter"/>
</dbReference>
<name>A0AAV7Y4A8_9EUKA</name>
<evidence type="ECO:0000313" key="4">
    <source>
        <dbReference type="EMBL" id="KAJ3424364.1"/>
    </source>
</evidence>
<dbReference type="Proteomes" id="UP001146793">
    <property type="component" value="Unassembled WGS sequence"/>
</dbReference>
<dbReference type="InterPro" id="IPR020459">
    <property type="entry name" value="AMP-binding"/>
</dbReference>
<dbReference type="EMBL" id="JAOAOG010000331">
    <property type="protein sequence ID" value="KAJ6227885.1"/>
    <property type="molecule type" value="Genomic_DNA"/>
</dbReference>
<dbReference type="Proteomes" id="UP001150062">
    <property type="component" value="Unassembled WGS sequence"/>
</dbReference>
<reference evidence="5" key="1">
    <citation type="submission" date="2022-08" db="EMBL/GenBank/DDBJ databases">
        <title>Novel sulfate-reducing endosymbionts in the free-living metamonad Anaeramoeba.</title>
        <authorList>
            <person name="Jerlstrom-Hultqvist J."/>
            <person name="Cepicka I."/>
            <person name="Gallot-Lavallee L."/>
            <person name="Salas-Leiva D."/>
            <person name="Curtis B.A."/>
            <person name="Zahonova K."/>
            <person name="Pipaliya S."/>
            <person name="Dacks J."/>
            <person name="Roger A.J."/>
        </authorList>
    </citation>
    <scope>NUCLEOTIDE SEQUENCE</scope>
    <source>
        <strain evidence="5">Schooner1</strain>
    </source>
</reference>
<dbReference type="InterPro" id="IPR020845">
    <property type="entry name" value="AMP-binding_CS"/>
</dbReference>
<feature type="domain" description="AMP-dependent synthetase/ligase" evidence="3">
    <location>
        <begin position="50"/>
        <end position="259"/>
    </location>
</feature>
<gene>
    <name evidence="4" type="ORF">M0812_29084</name>
    <name evidence="5" type="ORF">M0813_09299</name>
</gene>
<dbReference type="AlphaFoldDB" id="A0AAV7Y4A8"/>
<evidence type="ECO:0000256" key="2">
    <source>
        <dbReference type="ARBA" id="ARBA00022840"/>
    </source>
</evidence>
<dbReference type="SUPFAM" id="SSF56801">
    <property type="entry name" value="Acetyl-CoA synthetase-like"/>
    <property type="match status" value="1"/>
</dbReference>
<dbReference type="PANTHER" id="PTHR43272:SF33">
    <property type="entry name" value="AMP-BINDING DOMAIN-CONTAINING PROTEIN-RELATED"/>
    <property type="match status" value="1"/>
</dbReference>
<dbReference type="GO" id="GO:0016020">
    <property type="term" value="C:membrane"/>
    <property type="evidence" value="ECO:0007669"/>
    <property type="project" value="TreeGrafter"/>
</dbReference>
<evidence type="ECO:0000259" key="3">
    <source>
        <dbReference type="Pfam" id="PF00501"/>
    </source>
</evidence>
<reference evidence="4" key="2">
    <citation type="submission" date="2022-08" db="EMBL/GenBank/DDBJ databases">
        <title>Novel sulphate-reducing endosymbionts in the free-living metamonad Anaeramoeba.</title>
        <authorList>
            <person name="Jerlstrom-Hultqvist J."/>
            <person name="Cepicka I."/>
            <person name="Gallot-Lavallee L."/>
            <person name="Salas-Leiva D."/>
            <person name="Curtis B.A."/>
            <person name="Zahonova K."/>
            <person name="Pipaliya S."/>
            <person name="Dacks J."/>
            <person name="Roger A.J."/>
        </authorList>
    </citation>
    <scope>NUCLEOTIDE SEQUENCE</scope>
    <source>
        <strain evidence="4">Busselton2</strain>
    </source>
</reference>
<protein>
    <submittedName>
        <fullName evidence="4 5">Long-chain-fatty-acid--coa ligase</fullName>
    </submittedName>
</protein>
<evidence type="ECO:0000313" key="7">
    <source>
        <dbReference type="Proteomes" id="UP001150062"/>
    </source>
</evidence>
<dbReference type="Pfam" id="PF00501">
    <property type="entry name" value="AMP-binding"/>
    <property type="match status" value="1"/>
</dbReference>
<dbReference type="GO" id="GO:0005783">
    <property type="term" value="C:endoplasmic reticulum"/>
    <property type="evidence" value="ECO:0007669"/>
    <property type="project" value="TreeGrafter"/>
</dbReference>
<dbReference type="PRINTS" id="PR00154">
    <property type="entry name" value="AMPBINDING"/>
</dbReference>
<dbReference type="Gene3D" id="3.40.50.12780">
    <property type="entry name" value="N-terminal domain of ligase-like"/>
    <property type="match status" value="1"/>
</dbReference>
<dbReference type="PROSITE" id="PS00455">
    <property type="entry name" value="AMP_BINDING"/>
    <property type="match status" value="1"/>
</dbReference>
<accession>A0AAV7Y4A8</accession>
<sequence>MTKKIDLKNLGIFIKDKKTGERILRNCVIGKGELKSKFDEKTNTLFDVLRKSVKKYPDRPYLGVRRKIGESENGIEYGEYNWVTYRRFVERKNHFGACLKKIGLKPGEILGIWSPNRIEWKLAEEACYSFGYILVSLYDTLGYENSKYIINHSDIKVIVCDKTKLKKLLYLKKQGIPLKIIVCMDKDFDSEIKEQIKESGMKFFTVGQLLRKGKEIFKKDMFKIPKPQDLATIMYTSGTTGKPKGVMLTHANVIAGITGV</sequence>
<keyword evidence="2" id="KW-0067">ATP-binding</keyword>
<keyword evidence="4" id="KW-0436">Ligase</keyword>
<keyword evidence="7" id="KW-1185">Reference proteome</keyword>